<dbReference type="RefSeq" id="WP_190353313.1">
    <property type="nucleotide sequence ID" value="NZ_JACJPY010000165.1"/>
</dbReference>
<feature type="transmembrane region" description="Helical" evidence="1">
    <location>
        <begin position="5"/>
        <end position="24"/>
    </location>
</feature>
<dbReference type="EMBL" id="JACJPY010000165">
    <property type="protein sequence ID" value="MBD2152857.1"/>
    <property type="molecule type" value="Genomic_DNA"/>
</dbReference>
<name>A0A926Z8J0_9CYAN</name>
<gene>
    <name evidence="2" type="ORF">H6F44_22490</name>
</gene>
<accession>A0A926Z8J0</accession>
<proteinExistence type="predicted"/>
<evidence type="ECO:0000313" key="3">
    <source>
        <dbReference type="Proteomes" id="UP000631421"/>
    </source>
</evidence>
<protein>
    <submittedName>
        <fullName evidence="2">Uncharacterized protein</fullName>
    </submittedName>
</protein>
<comment type="caution">
    <text evidence="2">The sequence shown here is derived from an EMBL/GenBank/DDBJ whole genome shotgun (WGS) entry which is preliminary data.</text>
</comment>
<keyword evidence="3" id="KW-1185">Reference proteome</keyword>
<evidence type="ECO:0000313" key="2">
    <source>
        <dbReference type="EMBL" id="MBD2152857.1"/>
    </source>
</evidence>
<organism evidence="2 3">
    <name type="scientific">Pseudanabaena cinerea FACHB-1277</name>
    <dbReference type="NCBI Taxonomy" id="2949581"/>
    <lineage>
        <taxon>Bacteria</taxon>
        <taxon>Bacillati</taxon>
        <taxon>Cyanobacteriota</taxon>
        <taxon>Cyanophyceae</taxon>
        <taxon>Pseudanabaenales</taxon>
        <taxon>Pseudanabaenaceae</taxon>
        <taxon>Pseudanabaena</taxon>
        <taxon>Pseudanabaena cinerea</taxon>
    </lineage>
</organism>
<keyword evidence="1" id="KW-0812">Transmembrane</keyword>
<reference evidence="2" key="2">
    <citation type="submission" date="2020-08" db="EMBL/GenBank/DDBJ databases">
        <authorList>
            <person name="Chen M."/>
            <person name="Teng W."/>
            <person name="Zhao L."/>
            <person name="Hu C."/>
            <person name="Zhou Y."/>
            <person name="Han B."/>
            <person name="Song L."/>
            <person name="Shu W."/>
        </authorList>
    </citation>
    <scope>NUCLEOTIDE SEQUENCE</scope>
    <source>
        <strain evidence="2">FACHB-1277</strain>
    </source>
</reference>
<evidence type="ECO:0000256" key="1">
    <source>
        <dbReference type="SAM" id="Phobius"/>
    </source>
</evidence>
<keyword evidence="1" id="KW-0472">Membrane</keyword>
<keyword evidence="1" id="KW-1133">Transmembrane helix</keyword>
<reference evidence="2" key="1">
    <citation type="journal article" date="2015" name="ISME J.">
        <title>Draft Genome Sequence of Streptomyces incarnatus NRRL8089, which Produces the Nucleoside Antibiotic Sinefungin.</title>
        <authorList>
            <person name="Oshima K."/>
            <person name="Hattori M."/>
            <person name="Shimizu H."/>
            <person name="Fukuda K."/>
            <person name="Nemoto M."/>
            <person name="Inagaki K."/>
            <person name="Tamura T."/>
        </authorList>
    </citation>
    <scope>NUCLEOTIDE SEQUENCE</scope>
    <source>
        <strain evidence="2">FACHB-1277</strain>
    </source>
</reference>
<dbReference type="Proteomes" id="UP000631421">
    <property type="component" value="Unassembled WGS sequence"/>
</dbReference>
<sequence>MNSKIIVLGSVATVAVVVTSWFGWTTYQRSVYEGLLASAEEITTKISSDNAPASLDVLSARQKNIDVAISTLNKIPPSSGDIYRKAQERWNKLKELDAQLTQRIENEKLALSSFEKAKSLHEEIVKEYNSRNLSLEELRVSLARYQEVIFLLEKLPADTSIAAEVNKALKDFSKSNDTMLTAYRNKESAAREVAERQRQQEADKQRQHELRMLERQAQLEIQKSMVESAGRRSEAMINNPVRFWE</sequence>
<dbReference type="AlphaFoldDB" id="A0A926Z8J0"/>